<evidence type="ECO:0000256" key="4">
    <source>
        <dbReference type="ARBA" id="ARBA00023136"/>
    </source>
</evidence>
<dbReference type="AlphaFoldDB" id="A0A9Q8CLF0"/>
<feature type="transmembrane region" description="Helical" evidence="6">
    <location>
        <begin position="64"/>
        <end position="82"/>
    </location>
</feature>
<accession>A0A9Q8CLF0</accession>
<gene>
    <name evidence="7" type="ORF">ERX40_06230</name>
</gene>
<reference evidence="7 8" key="1">
    <citation type="submission" date="2019-01" db="EMBL/GenBank/DDBJ databases">
        <title>Draft genome sequences of the type strains of six Macrococcus species.</title>
        <authorList>
            <person name="Mazhar S."/>
            <person name="Altermann E."/>
            <person name="Hill C."/>
            <person name="Mcauliffe O."/>
        </authorList>
    </citation>
    <scope>NUCLEOTIDE SEQUENCE [LARGE SCALE GENOMIC DNA]</scope>
    <source>
        <strain evidence="7 8">ATCC 51828</strain>
    </source>
</reference>
<sequence>MGAAFFWGAVSGGAVLLGAIISMIIHIPRKILGFVMAFGVGVLIGAATFELLQESLNKSELTNTIIGFVAGAVVFTVLEALITHHGGKHRKRSHAHELQHADNDSSSGSKNSGDRSGGGLGIFIGTVMDAIPESIMLGTTLIGGKGVSMLLLLAVFISNIPEGLSSTSGMLKSGQSKKKIIFLFVSVTIVAGLSALFGYVFLDHADPAVISIISSFAAGGIITMIGATMMPEAYEDGGALVGLFTAAGVMTSVLLDYLG</sequence>
<feature type="region of interest" description="Disordered" evidence="5">
    <location>
        <begin position="88"/>
        <end position="114"/>
    </location>
</feature>
<feature type="transmembrane region" description="Helical" evidence="6">
    <location>
        <begin position="32"/>
        <end position="52"/>
    </location>
</feature>
<dbReference type="GO" id="GO:0046873">
    <property type="term" value="F:metal ion transmembrane transporter activity"/>
    <property type="evidence" value="ECO:0007669"/>
    <property type="project" value="InterPro"/>
</dbReference>
<evidence type="ECO:0000256" key="2">
    <source>
        <dbReference type="ARBA" id="ARBA00022692"/>
    </source>
</evidence>
<dbReference type="PANTHER" id="PTHR16950">
    <property type="entry name" value="ZINC TRANSPORTER SLC39A7 HISTIDINE-RICH MEMBRANE PROTEIN KE4"/>
    <property type="match status" value="1"/>
</dbReference>
<feature type="transmembrane region" description="Helical" evidence="6">
    <location>
        <begin position="180"/>
        <end position="202"/>
    </location>
</feature>
<protein>
    <submittedName>
        <fullName evidence="7">ZIP family metal transporter</fullName>
    </submittedName>
</protein>
<comment type="caution">
    <text evidence="7">The sequence shown here is derived from an EMBL/GenBank/DDBJ whole genome shotgun (WGS) entry which is preliminary data.</text>
</comment>
<evidence type="ECO:0000256" key="5">
    <source>
        <dbReference type="SAM" id="MobiDB-lite"/>
    </source>
</evidence>
<dbReference type="Proteomes" id="UP000295280">
    <property type="component" value="Unassembled WGS sequence"/>
</dbReference>
<evidence type="ECO:0000313" key="8">
    <source>
        <dbReference type="Proteomes" id="UP000295280"/>
    </source>
</evidence>
<dbReference type="OrthoDB" id="1145132at2"/>
<feature type="transmembrane region" description="Helical" evidence="6">
    <location>
        <begin position="208"/>
        <end position="227"/>
    </location>
</feature>
<keyword evidence="8" id="KW-1185">Reference proteome</keyword>
<feature type="transmembrane region" description="Helical" evidence="6">
    <location>
        <begin position="6"/>
        <end position="25"/>
    </location>
</feature>
<feature type="transmembrane region" description="Helical" evidence="6">
    <location>
        <begin position="239"/>
        <end position="258"/>
    </location>
</feature>
<dbReference type="InterPro" id="IPR003689">
    <property type="entry name" value="ZIP"/>
</dbReference>
<evidence type="ECO:0000256" key="1">
    <source>
        <dbReference type="ARBA" id="ARBA00004141"/>
    </source>
</evidence>
<keyword evidence="4 6" id="KW-0472">Membrane</keyword>
<organism evidence="7 8">
    <name type="scientific">Macrococcus carouselicus</name>
    <dbReference type="NCBI Taxonomy" id="69969"/>
    <lineage>
        <taxon>Bacteria</taxon>
        <taxon>Bacillati</taxon>
        <taxon>Bacillota</taxon>
        <taxon>Bacilli</taxon>
        <taxon>Bacillales</taxon>
        <taxon>Staphylococcaceae</taxon>
        <taxon>Macrococcus</taxon>
    </lineage>
</organism>
<dbReference type="PANTHER" id="PTHR16950:SF16">
    <property type="entry name" value="ZINC TRANSPORTER ZIP13"/>
    <property type="match status" value="1"/>
</dbReference>
<evidence type="ECO:0000256" key="3">
    <source>
        <dbReference type="ARBA" id="ARBA00022989"/>
    </source>
</evidence>
<dbReference type="RefSeq" id="WP_133417640.1">
    <property type="nucleotide sequence ID" value="NZ_SCWD01000002.1"/>
</dbReference>
<proteinExistence type="predicted"/>
<dbReference type="Pfam" id="PF02535">
    <property type="entry name" value="Zip"/>
    <property type="match status" value="1"/>
</dbReference>
<comment type="subcellular location">
    <subcellularLocation>
        <location evidence="1">Membrane</location>
        <topology evidence="1">Multi-pass membrane protein</topology>
    </subcellularLocation>
</comment>
<evidence type="ECO:0000256" key="6">
    <source>
        <dbReference type="SAM" id="Phobius"/>
    </source>
</evidence>
<dbReference type="GO" id="GO:0016020">
    <property type="term" value="C:membrane"/>
    <property type="evidence" value="ECO:0007669"/>
    <property type="project" value="UniProtKB-SubCell"/>
</dbReference>
<keyword evidence="2 6" id="KW-0812">Transmembrane</keyword>
<keyword evidence="3 6" id="KW-1133">Transmembrane helix</keyword>
<dbReference type="EMBL" id="SCWD01000002">
    <property type="protein sequence ID" value="TDM02153.1"/>
    <property type="molecule type" value="Genomic_DNA"/>
</dbReference>
<evidence type="ECO:0000313" key="7">
    <source>
        <dbReference type="EMBL" id="TDM02153.1"/>
    </source>
</evidence>
<name>A0A9Q8CLF0_9STAP</name>